<evidence type="ECO:0000256" key="1">
    <source>
        <dbReference type="ARBA" id="ARBA00009477"/>
    </source>
</evidence>
<evidence type="ECO:0000313" key="9">
    <source>
        <dbReference type="Proteomes" id="UP001595683"/>
    </source>
</evidence>
<dbReference type="PANTHER" id="PTHR30367:SF12">
    <property type="entry name" value="P-HYDROXYBENZOIC ACID EFFLUX PUMP SUBUNIT AAEA"/>
    <property type="match status" value="1"/>
</dbReference>
<evidence type="ECO:0000259" key="6">
    <source>
        <dbReference type="Pfam" id="PF25917"/>
    </source>
</evidence>
<evidence type="ECO:0000256" key="2">
    <source>
        <dbReference type="ARBA" id="ARBA00022692"/>
    </source>
</evidence>
<dbReference type="InterPro" id="IPR058634">
    <property type="entry name" value="AaeA-lik-b-barrel"/>
</dbReference>
<sequence length="315" mass="33976">MSLLASPAFRKTVQIGVTGAIVIVAALGARELWTHYQADPWTRDGRVRADVVQIAPDVQGLVTRVDVVNDQPVHKGDVLFQIDTARYALAVRQAEDAIAQAQTGITRARVALAEAQREAARNRGLGDLVPLEVTQQSETKVADARAQLAAAQVMLESAQSQREVARLNLARTTVRASVDGTISDQTLRPGNYVAPGKPVMALVDNSSLRIEGYFEETKLAHVHVGQAATVRLMGEDRLLKGHVTSIAMAIEDHDRTGSASMLPSINPSFSWVRLPQRVPVRIALDERPAGVALIAGRTASVTLAPDKVAQKEQNQ</sequence>
<dbReference type="Pfam" id="PF25963">
    <property type="entry name" value="Beta-barrel_AAEA"/>
    <property type="match status" value="1"/>
</dbReference>
<feature type="domain" description="Multidrug resistance protein MdtA-like barrel-sandwich hybrid" evidence="6">
    <location>
        <begin position="51"/>
        <end position="203"/>
    </location>
</feature>
<dbReference type="PANTHER" id="PTHR30367">
    <property type="entry name" value="P-HYDROXYBENZOIC ACID EFFLUX PUMP SUBUNIT AAEA-RELATED"/>
    <property type="match status" value="1"/>
</dbReference>
<dbReference type="RefSeq" id="WP_191324714.1">
    <property type="nucleotide sequence ID" value="NZ_BMZP01000011.1"/>
</dbReference>
<dbReference type="NCBIfam" id="TIGR01730">
    <property type="entry name" value="RND_mfp"/>
    <property type="match status" value="1"/>
</dbReference>
<evidence type="ECO:0000256" key="3">
    <source>
        <dbReference type="ARBA" id="ARBA00022989"/>
    </source>
</evidence>
<dbReference type="Proteomes" id="UP001595683">
    <property type="component" value="Unassembled WGS sequence"/>
</dbReference>
<comment type="caution">
    <text evidence="8">The sequence shown here is derived from an EMBL/GenBank/DDBJ whole genome shotgun (WGS) entry which is preliminary data.</text>
</comment>
<reference evidence="9" key="1">
    <citation type="journal article" date="2019" name="Int. J. Syst. Evol. Microbiol.">
        <title>The Global Catalogue of Microorganisms (GCM) 10K type strain sequencing project: providing services to taxonomists for standard genome sequencing and annotation.</title>
        <authorList>
            <consortium name="The Broad Institute Genomics Platform"/>
            <consortium name="The Broad Institute Genome Sequencing Center for Infectious Disease"/>
            <person name="Wu L."/>
            <person name="Ma J."/>
        </authorList>
    </citation>
    <scope>NUCLEOTIDE SEQUENCE [LARGE SCALE GENOMIC DNA]</scope>
    <source>
        <strain evidence="9">KCTC 42224</strain>
    </source>
</reference>
<dbReference type="InterPro" id="IPR050393">
    <property type="entry name" value="MFP_Efflux_Pump"/>
</dbReference>
<gene>
    <name evidence="8" type="ORF">ACFOOT_00090</name>
</gene>
<dbReference type="EMBL" id="JBHRYE010000001">
    <property type="protein sequence ID" value="MFC3669811.1"/>
    <property type="molecule type" value="Genomic_DNA"/>
</dbReference>
<keyword evidence="2" id="KW-0812">Transmembrane</keyword>
<evidence type="ECO:0000313" key="8">
    <source>
        <dbReference type="EMBL" id="MFC3669811.1"/>
    </source>
</evidence>
<comment type="similarity">
    <text evidence="1">Belongs to the membrane fusion protein (MFP) (TC 8.A.1) family.</text>
</comment>
<dbReference type="SUPFAM" id="SSF111369">
    <property type="entry name" value="HlyD-like secretion proteins"/>
    <property type="match status" value="1"/>
</dbReference>
<accession>A0ABV7UZ87</accession>
<evidence type="ECO:0000259" key="7">
    <source>
        <dbReference type="Pfam" id="PF25963"/>
    </source>
</evidence>
<feature type="domain" description="p-hydroxybenzoic acid efflux pump subunit AaeA-like beta-barrel" evidence="7">
    <location>
        <begin position="207"/>
        <end position="303"/>
    </location>
</feature>
<keyword evidence="9" id="KW-1185">Reference proteome</keyword>
<evidence type="ECO:0000256" key="4">
    <source>
        <dbReference type="ARBA" id="ARBA00023136"/>
    </source>
</evidence>
<keyword evidence="5" id="KW-0175">Coiled coil</keyword>
<protein>
    <submittedName>
        <fullName evidence="8">Efflux RND transporter periplasmic adaptor subunit</fullName>
    </submittedName>
</protein>
<keyword evidence="3" id="KW-1133">Transmembrane helix</keyword>
<dbReference type="Pfam" id="PF25917">
    <property type="entry name" value="BSH_RND"/>
    <property type="match status" value="1"/>
</dbReference>
<proteinExistence type="inferred from homology"/>
<dbReference type="InterPro" id="IPR006143">
    <property type="entry name" value="RND_pump_MFP"/>
</dbReference>
<feature type="coiled-coil region" evidence="5">
    <location>
        <begin position="98"/>
        <end position="161"/>
    </location>
</feature>
<evidence type="ECO:0000256" key="5">
    <source>
        <dbReference type="SAM" id="Coils"/>
    </source>
</evidence>
<dbReference type="Gene3D" id="2.40.50.100">
    <property type="match status" value="1"/>
</dbReference>
<keyword evidence="4" id="KW-0472">Membrane</keyword>
<dbReference type="InterPro" id="IPR058625">
    <property type="entry name" value="MdtA-like_BSH"/>
</dbReference>
<dbReference type="Gene3D" id="2.40.30.170">
    <property type="match status" value="1"/>
</dbReference>
<organism evidence="8 9">
    <name type="scientific">Novosphingobium pokkalii</name>
    <dbReference type="NCBI Taxonomy" id="1770194"/>
    <lineage>
        <taxon>Bacteria</taxon>
        <taxon>Pseudomonadati</taxon>
        <taxon>Pseudomonadota</taxon>
        <taxon>Alphaproteobacteria</taxon>
        <taxon>Sphingomonadales</taxon>
        <taxon>Sphingomonadaceae</taxon>
        <taxon>Novosphingobium</taxon>
    </lineage>
</organism>
<name>A0ABV7UZ87_9SPHN</name>